<dbReference type="HAMAP" id="MF_00021">
    <property type="entry name" value="ThiI"/>
    <property type="match status" value="1"/>
</dbReference>
<evidence type="ECO:0000256" key="10">
    <source>
        <dbReference type="ARBA" id="ARBA00052330"/>
    </source>
</evidence>
<gene>
    <name evidence="18" type="primary">thiI</name>
    <name evidence="20" type="ordered locus">Spith_1639</name>
</gene>
<dbReference type="CDD" id="cd11716">
    <property type="entry name" value="THUMP_ThiI"/>
    <property type="match status" value="1"/>
</dbReference>
<dbReference type="InterPro" id="IPR054173">
    <property type="entry name" value="ThiI_fer"/>
</dbReference>
<keyword evidence="2 18" id="KW-0963">Cytoplasm</keyword>
<evidence type="ECO:0000259" key="19">
    <source>
        <dbReference type="PROSITE" id="PS51165"/>
    </source>
</evidence>
<dbReference type="RefSeq" id="WP_014625229.1">
    <property type="nucleotide sequence ID" value="NC_017583.1"/>
</dbReference>
<feature type="binding site" evidence="18">
    <location>
        <position position="285"/>
    </location>
    <ligand>
        <name>ATP</name>
        <dbReference type="ChEBI" id="CHEBI:30616"/>
    </ligand>
</feature>
<dbReference type="UniPathway" id="UPA00060"/>
<dbReference type="CDD" id="cd01712">
    <property type="entry name" value="PPase_ThiI"/>
    <property type="match status" value="1"/>
</dbReference>
<evidence type="ECO:0000256" key="2">
    <source>
        <dbReference type="ARBA" id="ARBA00022490"/>
    </source>
</evidence>
<dbReference type="KEGG" id="stq:Spith_1639"/>
<keyword evidence="8 18" id="KW-0784">Thiamine biosynthesis</keyword>
<feature type="binding site" evidence="18">
    <location>
        <begin position="206"/>
        <end position="207"/>
    </location>
    <ligand>
        <name>ATP</name>
        <dbReference type="ChEBI" id="CHEBI:30616"/>
    </ligand>
</feature>
<dbReference type="GO" id="GO:0005829">
    <property type="term" value="C:cytosol"/>
    <property type="evidence" value="ECO:0007669"/>
    <property type="project" value="TreeGrafter"/>
</dbReference>
<organism evidence="20 21">
    <name type="scientific">Winmispira thermophila (strain ATCC 700085 / DSM 6578 / Z-1203)</name>
    <name type="common">Spirochaeta thermophila</name>
    <dbReference type="NCBI Taxonomy" id="869211"/>
    <lineage>
        <taxon>Bacteria</taxon>
        <taxon>Pseudomonadati</taxon>
        <taxon>Spirochaetota</taxon>
        <taxon>Spirochaetia</taxon>
        <taxon>Winmispirales</taxon>
        <taxon>Winmispiraceae</taxon>
        <taxon>Winmispira</taxon>
    </lineage>
</organism>
<dbReference type="GO" id="GO:0002937">
    <property type="term" value="P:tRNA 4-thiouridine biosynthesis"/>
    <property type="evidence" value="ECO:0007669"/>
    <property type="project" value="TreeGrafter"/>
</dbReference>
<feature type="domain" description="THUMP" evidence="19">
    <location>
        <begin position="57"/>
        <end position="164"/>
    </location>
</feature>
<comment type="catalytic activity">
    <reaction evidence="9 18">
        <text>[ThiI sulfur-carrier protein]-S-sulfanyl-L-cysteine + a uridine in tRNA + 2 reduced [2Fe-2S]-[ferredoxin] + ATP + H(+) = [ThiI sulfur-carrier protein]-L-cysteine + a 4-thiouridine in tRNA + 2 oxidized [2Fe-2S]-[ferredoxin] + AMP + diphosphate</text>
        <dbReference type="Rhea" id="RHEA:24176"/>
        <dbReference type="Rhea" id="RHEA-COMP:10000"/>
        <dbReference type="Rhea" id="RHEA-COMP:10001"/>
        <dbReference type="Rhea" id="RHEA-COMP:13337"/>
        <dbReference type="Rhea" id="RHEA-COMP:13338"/>
        <dbReference type="Rhea" id="RHEA-COMP:13339"/>
        <dbReference type="Rhea" id="RHEA-COMP:13340"/>
        <dbReference type="ChEBI" id="CHEBI:15378"/>
        <dbReference type="ChEBI" id="CHEBI:29950"/>
        <dbReference type="ChEBI" id="CHEBI:30616"/>
        <dbReference type="ChEBI" id="CHEBI:33019"/>
        <dbReference type="ChEBI" id="CHEBI:33737"/>
        <dbReference type="ChEBI" id="CHEBI:33738"/>
        <dbReference type="ChEBI" id="CHEBI:61963"/>
        <dbReference type="ChEBI" id="CHEBI:65315"/>
        <dbReference type="ChEBI" id="CHEBI:136798"/>
        <dbReference type="ChEBI" id="CHEBI:456215"/>
        <dbReference type="EC" id="2.8.1.4"/>
    </reaction>
</comment>
<dbReference type="GO" id="GO:0004810">
    <property type="term" value="F:CCA tRNA nucleotidyltransferase activity"/>
    <property type="evidence" value="ECO:0007669"/>
    <property type="project" value="InterPro"/>
</dbReference>
<evidence type="ECO:0000256" key="12">
    <source>
        <dbReference type="ARBA" id="ARBA00061472"/>
    </source>
</evidence>
<dbReference type="SUPFAM" id="SSF52402">
    <property type="entry name" value="Adenine nucleotide alpha hydrolases-like"/>
    <property type="match status" value="1"/>
</dbReference>
<dbReference type="GO" id="GO:0140741">
    <property type="term" value="F:tRNA-uracil-4 sulfurtransferase activity"/>
    <property type="evidence" value="ECO:0007669"/>
    <property type="project" value="UniProtKB-EC"/>
</dbReference>
<sequence length="394" mass="44076">MRKVFIVMCGELTLKGENKGFFEETLKRNILQRIGGDVQIEHKHQRFYIACSPDRESRVREALGSTFGIVKYAPALELPKEMEAIKGAALLLAREAVETTGTTVFKIEAKRTDKSFPLTSYDIAKELGALLLEHDPRLSVRMTRPDWSIKVEIRDKAYLFWEEVPGPGGLPVGSSGTGMLLLSGGIDSPVAGYLMAKRGLSLHAAYFHTYPYTSDDARKKVETLAAILSRWTGRVVLHVVPFTEAQIHINRHARKNEITLHMRAAMVRIATILAGRVGASCLITGESLGQVASQTAESMRFTQHTTDLPIFRPLVGMDKQEIIALARRIGTFETSILPYADCCTLFSPEHPLIRPHFEPMREAYKTLEIDPHLREAADKAEHLVFELGQQREKA</sequence>
<feature type="binding site" evidence="18">
    <location>
        <position position="263"/>
    </location>
    <ligand>
        <name>ATP</name>
        <dbReference type="ChEBI" id="CHEBI:30616"/>
    </ligand>
</feature>
<dbReference type="InterPro" id="IPR004114">
    <property type="entry name" value="THUMP_dom"/>
</dbReference>
<dbReference type="PROSITE" id="PS51165">
    <property type="entry name" value="THUMP"/>
    <property type="match status" value="1"/>
</dbReference>
<dbReference type="Gene3D" id="3.40.50.620">
    <property type="entry name" value="HUPs"/>
    <property type="match status" value="1"/>
</dbReference>
<evidence type="ECO:0000256" key="11">
    <source>
        <dbReference type="ARBA" id="ARBA00058382"/>
    </source>
</evidence>
<comment type="function">
    <text evidence="11 18">Catalyzes the ATP-dependent transfer of a sulfur to tRNA to produce 4-thiouridine in position 8 of tRNAs, which functions as a near-UV photosensor. Also catalyzes the transfer of sulfur to the sulfur carrier protein ThiS, forming ThiS-thiocarboxylate. This is a step in the synthesis of thiazole, in the thiamine biosynthesis pathway. The sulfur is donated as persulfide by IscS.</text>
</comment>
<keyword evidence="5 18" id="KW-0547">Nucleotide-binding</keyword>
<feature type="binding site" evidence="18">
    <location>
        <position position="294"/>
    </location>
    <ligand>
        <name>ATP</name>
        <dbReference type="ChEBI" id="CHEBI:30616"/>
    </ligand>
</feature>
<name>G0GB91_WINT7</name>
<dbReference type="GO" id="GO:0000049">
    <property type="term" value="F:tRNA binding"/>
    <property type="evidence" value="ECO:0007669"/>
    <property type="project" value="UniProtKB-UniRule"/>
</dbReference>
<dbReference type="InterPro" id="IPR049962">
    <property type="entry name" value="THUMP_ThiI"/>
</dbReference>
<reference evidence="20 21" key="1">
    <citation type="submission" date="2011-06" db="EMBL/GenBank/DDBJ databases">
        <title>The complete genome of Spirochaeta thermophila DSM 6578.</title>
        <authorList>
            <consortium name="US DOE Joint Genome Institute (JGI-PGF)"/>
            <person name="Lucas S."/>
            <person name="Lapidus A."/>
            <person name="Bruce D."/>
            <person name="Goodwin L."/>
            <person name="Pitluck S."/>
            <person name="Peters L."/>
            <person name="Kyrpides N."/>
            <person name="Mavromatis K."/>
            <person name="Ivanova N."/>
            <person name="Mikailova N."/>
            <person name="Pagani I."/>
            <person name="Chertkov O."/>
            <person name="Detter J.C."/>
            <person name="Tapia R."/>
            <person name="Han C."/>
            <person name="Land M."/>
            <person name="Hauser L."/>
            <person name="Markowitz V."/>
            <person name="Cheng J.-F."/>
            <person name="Hugenholtz P."/>
            <person name="Woyke T."/>
            <person name="Wu D."/>
            <person name="Spring S."/>
            <person name="Merkhoffer B."/>
            <person name="Schneider S."/>
            <person name="Klenk H.-P."/>
            <person name="Eisen J.A."/>
        </authorList>
    </citation>
    <scope>NUCLEOTIDE SEQUENCE [LARGE SCALE GENOMIC DNA]</scope>
    <source>
        <strain evidence="21">ATCC 700085 / DSM 6578 / Z-1203</strain>
    </source>
</reference>
<dbReference type="Pfam" id="PF02568">
    <property type="entry name" value="ThiI"/>
    <property type="match status" value="1"/>
</dbReference>
<evidence type="ECO:0000256" key="3">
    <source>
        <dbReference type="ARBA" id="ARBA00022555"/>
    </source>
</evidence>
<feature type="binding site" evidence="18">
    <location>
        <begin position="181"/>
        <end position="182"/>
    </location>
    <ligand>
        <name>ATP</name>
        <dbReference type="ChEBI" id="CHEBI:30616"/>
    </ligand>
</feature>
<keyword evidence="7 18" id="KW-0694">RNA-binding</keyword>
<dbReference type="FunFam" id="3.40.50.620:FF:000053">
    <property type="entry name" value="Probable tRNA sulfurtransferase"/>
    <property type="match status" value="1"/>
</dbReference>
<evidence type="ECO:0000313" key="20">
    <source>
        <dbReference type="EMBL" id="AEJ61900.1"/>
    </source>
</evidence>
<comment type="similarity">
    <text evidence="12 18">Belongs to the ThiI family.</text>
</comment>
<evidence type="ECO:0000256" key="18">
    <source>
        <dbReference type="HAMAP-Rule" id="MF_00021"/>
    </source>
</evidence>
<dbReference type="EMBL" id="CP002903">
    <property type="protein sequence ID" value="AEJ61900.1"/>
    <property type="molecule type" value="Genomic_DNA"/>
</dbReference>
<dbReference type="InterPro" id="IPR020536">
    <property type="entry name" value="ThiI_AANH"/>
</dbReference>
<dbReference type="EC" id="2.8.1.4" evidence="13 18"/>
<dbReference type="HOGENOM" id="CLU_037952_4_0_12"/>
<evidence type="ECO:0000256" key="7">
    <source>
        <dbReference type="ARBA" id="ARBA00022884"/>
    </source>
</evidence>
<evidence type="ECO:0000313" key="21">
    <source>
        <dbReference type="Proteomes" id="UP000007254"/>
    </source>
</evidence>
<evidence type="ECO:0000256" key="17">
    <source>
        <dbReference type="ARBA" id="ARBA00080570"/>
    </source>
</evidence>
<dbReference type="InterPro" id="IPR014729">
    <property type="entry name" value="Rossmann-like_a/b/a_fold"/>
</dbReference>
<dbReference type="GO" id="GO:0009229">
    <property type="term" value="P:thiamine diphosphate biosynthetic process"/>
    <property type="evidence" value="ECO:0007669"/>
    <property type="project" value="UniProtKB-UniRule"/>
</dbReference>
<evidence type="ECO:0000256" key="1">
    <source>
        <dbReference type="ARBA" id="ARBA00004496"/>
    </source>
</evidence>
<keyword evidence="21" id="KW-1185">Reference proteome</keyword>
<evidence type="ECO:0000256" key="13">
    <source>
        <dbReference type="ARBA" id="ARBA00066827"/>
    </source>
</evidence>
<dbReference type="AlphaFoldDB" id="G0GB91"/>
<evidence type="ECO:0000256" key="8">
    <source>
        <dbReference type="ARBA" id="ARBA00022977"/>
    </source>
</evidence>
<evidence type="ECO:0000256" key="9">
    <source>
        <dbReference type="ARBA" id="ARBA00050570"/>
    </source>
</evidence>
<evidence type="ECO:0000256" key="16">
    <source>
        <dbReference type="ARBA" id="ARBA00077849"/>
    </source>
</evidence>
<dbReference type="Pfam" id="PF02926">
    <property type="entry name" value="THUMP"/>
    <property type="match status" value="1"/>
</dbReference>
<evidence type="ECO:0000256" key="5">
    <source>
        <dbReference type="ARBA" id="ARBA00022741"/>
    </source>
</evidence>
<evidence type="ECO:0000256" key="6">
    <source>
        <dbReference type="ARBA" id="ARBA00022840"/>
    </source>
</evidence>
<dbReference type="SUPFAM" id="SSF143437">
    <property type="entry name" value="THUMP domain-like"/>
    <property type="match status" value="1"/>
</dbReference>
<dbReference type="InterPro" id="IPR049961">
    <property type="entry name" value="ThiI_N"/>
</dbReference>
<keyword evidence="4 18" id="KW-0808">Transferase</keyword>
<dbReference type="STRING" id="869211.Spith_1639"/>
<dbReference type="GO" id="GO:0005524">
    <property type="term" value="F:ATP binding"/>
    <property type="evidence" value="ECO:0007669"/>
    <property type="project" value="UniProtKB-UniRule"/>
</dbReference>
<dbReference type="GO" id="GO:0009228">
    <property type="term" value="P:thiamine biosynthetic process"/>
    <property type="evidence" value="ECO:0007669"/>
    <property type="project" value="UniProtKB-KW"/>
</dbReference>
<comment type="pathway">
    <text evidence="18">Cofactor biosynthesis; thiamine diphosphate biosynthesis.</text>
</comment>
<dbReference type="InterPro" id="IPR050102">
    <property type="entry name" value="tRNA_sulfurtransferase_ThiI"/>
</dbReference>
<dbReference type="InterPro" id="IPR003720">
    <property type="entry name" value="tRNA_STrfase"/>
</dbReference>
<protein>
    <recommendedName>
        <fullName evidence="14 18">Probable tRNA sulfurtransferase</fullName>
        <ecNumber evidence="13 18">2.8.1.4</ecNumber>
    </recommendedName>
    <alternativeName>
        <fullName evidence="15 18">Sulfur carrier protein ThiS sulfurtransferase</fullName>
    </alternativeName>
    <alternativeName>
        <fullName evidence="16 18">Thiamine biosynthesis protein ThiI</fullName>
    </alternativeName>
    <alternativeName>
        <fullName evidence="17 18">tRNA 4-thiouridine synthase</fullName>
    </alternativeName>
</protein>
<evidence type="ECO:0000256" key="4">
    <source>
        <dbReference type="ARBA" id="ARBA00022679"/>
    </source>
</evidence>
<dbReference type="Gene3D" id="3.30.2130.30">
    <property type="match status" value="1"/>
</dbReference>
<dbReference type="PANTHER" id="PTHR43209">
    <property type="entry name" value="TRNA SULFURTRANSFERASE"/>
    <property type="match status" value="1"/>
</dbReference>
<comment type="catalytic activity">
    <reaction evidence="10 18">
        <text>[ThiS sulfur-carrier protein]-C-terminal Gly-Gly-AMP + S-sulfanyl-L-cysteinyl-[cysteine desulfurase] + AH2 = [ThiS sulfur-carrier protein]-C-terminal-Gly-aminoethanethioate + L-cysteinyl-[cysteine desulfurase] + A + AMP + 2 H(+)</text>
        <dbReference type="Rhea" id="RHEA:43340"/>
        <dbReference type="Rhea" id="RHEA-COMP:12157"/>
        <dbReference type="Rhea" id="RHEA-COMP:12158"/>
        <dbReference type="Rhea" id="RHEA-COMP:12910"/>
        <dbReference type="Rhea" id="RHEA-COMP:19908"/>
        <dbReference type="ChEBI" id="CHEBI:13193"/>
        <dbReference type="ChEBI" id="CHEBI:15378"/>
        <dbReference type="ChEBI" id="CHEBI:17499"/>
        <dbReference type="ChEBI" id="CHEBI:29950"/>
        <dbReference type="ChEBI" id="CHEBI:61963"/>
        <dbReference type="ChEBI" id="CHEBI:90618"/>
        <dbReference type="ChEBI" id="CHEBI:232372"/>
        <dbReference type="ChEBI" id="CHEBI:456215"/>
    </reaction>
</comment>
<dbReference type="Proteomes" id="UP000007254">
    <property type="component" value="Chromosome"/>
</dbReference>
<proteinExistence type="inferred from homology"/>
<accession>G0GB91</accession>
<dbReference type="PANTHER" id="PTHR43209:SF1">
    <property type="entry name" value="TRNA SULFURTRANSFERASE"/>
    <property type="match status" value="1"/>
</dbReference>
<comment type="subcellular location">
    <subcellularLocation>
        <location evidence="1 18">Cytoplasm</location>
    </subcellularLocation>
</comment>
<dbReference type="Pfam" id="PF22025">
    <property type="entry name" value="ThiI_fer"/>
    <property type="match status" value="1"/>
</dbReference>
<keyword evidence="3 18" id="KW-0820">tRNA-binding</keyword>
<dbReference type="OrthoDB" id="9773948at2"/>
<dbReference type="NCBIfam" id="TIGR00342">
    <property type="entry name" value="tRNA uracil 4-sulfurtransferase ThiI"/>
    <property type="match status" value="1"/>
</dbReference>
<dbReference type="SMART" id="SM00981">
    <property type="entry name" value="THUMP"/>
    <property type="match status" value="1"/>
</dbReference>
<dbReference type="GO" id="GO:0052837">
    <property type="term" value="P:thiazole biosynthetic process"/>
    <property type="evidence" value="ECO:0007669"/>
    <property type="project" value="TreeGrafter"/>
</dbReference>
<evidence type="ECO:0000256" key="15">
    <source>
        <dbReference type="ARBA" id="ARBA00075337"/>
    </source>
</evidence>
<evidence type="ECO:0000256" key="14">
    <source>
        <dbReference type="ARBA" id="ARBA00071867"/>
    </source>
</evidence>
<keyword evidence="6 18" id="KW-0067">ATP-binding</keyword>